<feature type="compositionally biased region" description="Basic and acidic residues" evidence="1">
    <location>
        <begin position="7"/>
        <end position="21"/>
    </location>
</feature>
<name>X0XF57_9ZZZZ</name>
<dbReference type="EMBL" id="BARS01039840">
    <property type="protein sequence ID" value="GAG23571.1"/>
    <property type="molecule type" value="Genomic_DNA"/>
</dbReference>
<accession>X0XF57</accession>
<evidence type="ECO:0000256" key="1">
    <source>
        <dbReference type="SAM" id="MobiDB-lite"/>
    </source>
</evidence>
<proteinExistence type="predicted"/>
<feature type="non-terminal residue" evidence="2">
    <location>
        <position position="1"/>
    </location>
</feature>
<gene>
    <name evidence="2" type="ORF">S01H1_60813</name>
</gene>
<reference evidence="2" key="1">
    <citation type="journal article" date="2014" name="Front. Microbiol.">
        <title>High frequency of phylogenetically diverse reductive dehalogenase-homologous genes in deep subseafloor sedimentary metagenomes.</title>
        <authorList>
            <person name="Kawai M."/>
            <person name="Futagami T."/>
            <person name="Toyoda A."/>
            <person name="Takaki Y."/>
            <person name="Nishi S."/>
            <person name="Hori S."/>
            <person name="Arai W."/>
            <person name="Tsubouchi T."/>
            <person name="Morono Y."/>
            <person name="Uchiyama I."/>
            <person name="Ito T."/>
            <person name="Fujiyama A."/>
            <person name="Inagaki F."/>
            <person name="Takami H."/>
        </authorList>
    </citation>
    <scope>NUCLEOTIDE SEQUENCE</scope>
    <source>
        <strain evidence="2">Expedition CK06-06</strain>
    </source>
</reference>
<evidence type="ECO:0000313" key="2">
    <source>
        <dbReference type="EMBL" id="GAG23571.1"/>
    </source>
</evidence>
<organism evidence="2">
    <name type="scientific">marine sediment metagenome</name>
    <dbReference type="NCBI Taxonomy" id="412755"/>
    <lineage>
        <taxon>unclassified sequences</taxon>
        <taxon>metagenomes</taxon>
        <taxon>ecological metagenomes</taxon>
    </lineage>
</organism>
<comment type="caution">
    <text evidence="2">The sequence shown here is derived from an EMBL/GenBank/DDBJ whole genome shotgun (WGS) entry which is preliminary data.</text>
</comment>
<sequence>DSPQIDKVVKEEDTSPSKKAEGQVVGTESGILL</sequence>
<protein>
    <submittedName>
        <fullName evidence="2">Uncharacterized protein</fullName>
    </submittedName>
</protein>
<dbReference type="AlphaFoldDB" id="X0XF57"/>
<feature type="region of interest" description="Disordered" evidence="1">
    <location>
        <begin position="1"/>
        <end position="33"/>
    </location>
</feature>